<evidence type="ECO:0000313" key="5">
    <source>
        <dbReference type="Proteomes" id="UP000669133"/>
    </source>
</evidence>
<comment type="caution">
    <text evidence="4">The sequence shown here is derived from an EMBL/GenBank/DDBJ whole genome shotgun (WGS) entry which is preliminary data.</text>
</comment>
<reference evidence="4 5" key="1">
    <citation type="submission" date="2020-12" db="EMBL/GenBank/DDBJ databases">
        <title>Effect of drift, selection, and recombination on the evolution of hybrid genomes in Candida yeast pathogens.</title>
        <authorList>
            <person name="Mixao V."/>
            <person name="Ksiezopolska E."/>
            <person name="Saus E."/>
            <person name="Boekhout T."/>
            <person name="Gacser A."/>
            <person name="Gabaldon T."/>
        </authorList>
    </citation>
    <scope>NUCLEOTIDE SEQUENCE [LARGE SCALE GENOMIC DNA]</scope>
    <source>
        <strain evidence="4 5">BP57</strain>
    </source>
</reference>
<keyword evidence="2" id="KW-0679">Respiratory chain</keyword>
<evidence type="ECO:0000256" key="1">
    <source>
        <dbReference type="ARBA" id="ARBA00007355"/>
    </source>
</evidence>
<evidence type="ECO:0000256" key="3">
    <source>
        <dbReference type="SAM" id="MobiDB-lite"/>
    </source>
</evidence>
<keyword evidence="5" id="KW-1185">Reference proteome</keyword>
<evidence type="ECO:0000256" key="2">
    <source>
        <dbReference type="RuleBase" id="RU363103"/>
    </source>
</evidence>
<keyword evidence="2" id="KW-0813">Transport</keyword>
<keyword evidence="2" id="KW-0496">Mitochondrion</keyword>
<dbReference type="OrthoDB" id="274641at2759"/>
<keyword evidence="2" id="KW-0999">Mitochondrion inner membrane</keyword>
<dbReference type="AlphaFoldDB" id="A0A8H7ZHR9"/>
<dbReference type="PANTHER" id="PTHR12910:SF2">
    <property type="entry name" value="NADH DEHYDROGENASE [UBIQUINONE] 1 ALPHA SUBCOMPLEX SUBUNIT 12"/>
    <property type="match status" value="1"/>
</dbReference>
<comment type="subcellular location">
    <subcellularLocation>
        <location evidence="2">Mitochondrion inner membrane</location>
        <topology evidence="2">Peripheral membrane protein</topology>
        <orientation evidence="2">Matrix side</orientation>
    </subcellularLocation>
</comment>
<evidence type="ECO:0000313" key="4">
    <source>
        <dbReference type="EMBL" id="KAG5419313.1"/>
    </source>
</evidence>
<comment type="similarity">
    <text evidence="1 2">Belongs to the complex I NDUFA12 subunit family.</text>
</comment>
<feature type="region of interest" description="Disordered" evidence="3">
    <location>
        <begin position="88"/>
        <end position="116"/>
    </location>
</feature>
<sequence length="148" mass="17117">MSTSIFRFVKNVYRSGLRRAGWQLQVHNDVKSGTYIGTDDHGNKFYETDAPEEPILRTRWVEYNNWHPDISQVEPGWHYWLGYGTNTPPNKLQGDEKTTRAYPLPAHHKPNLTNTPGAFVTYNTAKPKCQSWSPEVKERTGERAEVRV</sequence>
<organism evidence="4 5">
    <name type="scientific">Candida metapsilosis</name>
    <dbReference type="NCBI Taxonomy" id="273372"/>
    <lineage>
        <taxon>Eukaryota</taxon>
        <taxon>Fungi</taxon>
        <taxon>Dikarya</taxon>
        <taxon>Ascomycota</taxon>
        <taxon>Saccharomycotina</taxon>
        <taxon>Pichiomycetes</taxon>
        <taxon>Debaryomycetaceae</taxon>
        <taxon>Candida/Lodderomyces clade</taxon>
        <taxon>Candida</taxon>
    </lineage>
</organism>
<proteinExistence type="inferred from homology"/>
<dbReference type="Pfam" id="PF05071">
    <property type="entry name" value="NDUFA12"/>
    <property type="match status" value="1"/>
</dbReference>
<dbReference type="PANTHER" id="PTHR12910">
    <property type="entry name" value="NADH-UBIQUINONE OXIDOREDUCTASE SUBUNIT B17.2"/>
    <property type="match status" value="1"/>
</dbReference>
<dbReference type="RefSeq" id="XP_067548429.1">
    <property type="nucleotide sequence ID" value="XM_067692007.1"/>
</dbReference>
<dbReference type="InterPro" id="IPR007763">
    <property type="entry name" value="NDUFA12"/>
</dbReference>
<accession>A0A8H7ZHR9</accession>
<dbReference type="GeneID" id="93651709"/>
<dbReference type="Proteomes" id="UP000669133">
    <property type="component" value="Unassembled WGS sequence"/>
</dbReference>
<dbReference type="GO" id="GO:0005743">
    <property type="term" value="C:mitochondrial inner membrane"/>
    <property type="evidence" value="ECO:0007669"/>
    <property type="project" value="UniProtKB-SubCell"/>
</dbReference>
<keyword evidence="2" id="KW-0249">Electron transport</keyword>
<dbReference type="GO" id="GO:0045271">
    <property type="term" value="C:respiratory chain complex I"/>
    <property type="evidence" value="ECO:0007669"/>
    <property type="project" value="InterPro"/>
</dbReference>
<comment type="function">
    <text evidence="2">Accessory subunit of the mitochondrial membrane respiratory chain NADH dehydrogenase (Complex I), that is believed not to be involved in catalysis. Complex I functions in the transfer of electrons from NADH to the respiratory chain. The immediate electron acceptor for the enzyme is believed to be ubiquinone.</text>
</comment>
<gene>
    <name evidence="4" type="ORF">I9W82_003080</name>
</gene>
<protein>
    <recommendedName>
        <fullName evidence="2">NADH dehydrogenase [ubiquinone] 1 alpha subcomplex subunit</fullName>
    </recommendedName>
</protein>
<dbReference type="EMBL" id="JAEOAQ010000003">
    <property type="protein sequence ID" value="KAG5419313.1"/>
    <property type="molecule type" value="Genomic_DNA"/>
</dbReference>
<name>A0A8H7ZHR9_9ASCO</name>
<keyword evidence="2" id="KW-0472">Membrane</keyword>
<dbReference type="GO" id="GO:0006979">
    <property type="term" value="P:response to oxidative stress"/>
    <property type="evidence" value="ECO:0007669"/>
    <property type="project" value="TreeGrafter"/>
</dbReference>